<dbReference type="Gene3D" id="3.40.50.1820">
    <property type="entry name" value="alpha/beta hydrolase"/>
    <property type="match status" value="1"/>
</dbReference>
<dbReference type="GO" id="GO:0016787">
    <property type="term" value="F:hydrolase activity"/>
    <property type="evidence" value="ECO:0007669"/>
    <property type="project" value="UniProtKB-KW"/>
</dbReference>
<dbReference type="RefSeq" id="WP_344436577.1">
    <property type="nucleotide sequence ID" value="NZ_BAAASL010000013.1"/>
</dbReference>
<dbReference type="EMBL" id="BAAASL010000013">
    <property type="protein sequence ID" value="GAA2719515.1"/>
    <property type="molecule type" value="Genomic_DNA"/>
</dbReference>
<sequence length="298" mass="32175">MTERIVPSGDVELWSDDFGDPSAPALLLVMGGNLCAHGWPAEFARRLADGGHHVIRYDHRDTGRSTTRDFTAHPYGFGELAADATSVLDGWGVRAAHVVGLSMGATIAQVMALDHPDRLLSLTLMLGGGLDIDFDANIELTLRGEPTPDGLPGPRQEFLDALALMSEPTEDREQEVAKRVRKWQILSGPGVPFDVDEYRRWEERAIDHVGGRLAEPHAHYALTLPPASRAGELRGITVPTLVVQAENDPIAPPPHGKHLAGLIPTARLVEIPGMGHALPSSVHPPLAEAILAHTRSVR</sequence>
<dbReference type="PANTHER" id="PTHR43433:SF5">
    <property type="entry name" value="AB HYDROLASE-1 DOMAIN-CONTAINING PROTEIN"/>
    <property type="match status" value="1"/>
</dbReference>
<dbReference type="InterPro" id="IPR050471">
    <property type="entry name" value="AB_hydrolase"/>
</dbReference>
<proteinExistence type="predicted"/>
<evidence type="ECO:0000313" key="3">
    <source>
        <dbReference type="Proteomes" id="UP001500886"/>
    </source>
</evidence>
<dbReference type="InterPro" id="IPR029058">
    <property type="entry name" value="AB_hydrolase_fold"/>
</dbReference>
<protein>
    <submittedName>
        <fullName evidence="2">Alpha/beta fold hydrolase</fullName>
    </submittedName>
</protein>
<comment type="caution">
    <text evidence="2">The sequence shown here is derived from an EMBL/GenBank/DDBJ whole genome shotgun (WGS) entry which is preliminary data.</text>
</comment>
<name>A0ABN3TVF2_9ACTN</name>
<evidence type="ECO:0000259" key="1">
    <source>
        <dbReference type="Pfam" id="PF00561"/>
    </source>
</evidence>
<accession>A0ABN3TVF2</accession>
<dbReference type="SUPFAM" id="SSF53474">
    <property type="entry name" value="alpha/beta-Hydrolases"/>
    <property type="match status" value="1"/>
</dbReference>
<dbReference type="InterPro" id="IPR000073">
    <property type="entry name" value="AB_hydrolase_1"/>
</dbReference>
<dbReference type="Pfam" id="PF00561">
    <property type="entry name" value="Abhydrolase_1"/>
    <property type="match status" value="1"/>
</dbReference>
<dbReference type="Proteomes" id="UP001500886">
    <property type="component" value="Unassembled WGS sequence"/>
</dbReference>
<dbReference type="PANTHER" id="PTHR43433">
    <property type="entry name" value="HYDROLASE, ALPHA/BETA FOLD FAMILY PROTEIN"/>
    <property type="match status" value="1"/>
</dbReference>
<gene>
    <name evidence="2" type="ORF">GCM10010315_37800</name>
</gene>
<reference evidence="2 3" key="1">
    <citation type="journal article" date="2019" name="Int. J. Syst. Evol. Microbiol.">
        <title>The Global Catalogue of Microorganisms (GCM) 10K type strain sequencing project: providing services to taxonomists for standard genome sequencing and annotation.</title>
        <authorList>
            <consortium name="The Broad Institute Genomics Platform"/>
            <consortium name="The Broad Institute Genome Sequencing Center for Infectious Disease"/>
            <person name="Wu L."/>
            <person name="Ma J."/>
        </authorList>
    </citation>
    <scope>NUCLEOTIDE SEQUENCE [LARGE SCALE GENOMIC DNA]</scope>
    <source>
        <strain evidence="2 3">JCM 4542</strain>
    </source>
</reference>
<keyword evidence="2" id="KW-0378">Hydrolase</keyword>
<organism evidence="2 3">
    <name type="scientific">Streptomyces luteosporeus</name>
    <dbReference type="NCBI Taxonomy" id="173856"/>
    <lineage>
        <taxon>Bacteria</taxon>
        <taxon>Bacillati</taxon>
        <taxon>Actinomycetota</taxon>
        <taxon>Actinomycetes</taxon>
        <taxon>Kitasatosporales</taxon>
        <taxon>Streptomycetaceae</taxon>
        <taxon>Streptomyces</taxon>
    </lineage>
</organism>
<feature type="domain" description="AB hydrolase-1" evidence="1">
    <location>
        <begin position="24"/>
        <end position="277"/>
    </location>
</feature>
<keyword evidence="3" id="KW-1185">Reference proteome</keyword>
<evidence type="ECO:0000313" key="2">
    <source>
        <dbReference type="EMBL" id="GAA2719515.1"/>
    </source>
</evidence>